<dbReference type="EMBL" id="CAJVCH010088346">
    <property type="protein sequence ID" value="CAG7722338.1"/>
    <property type="molecule type" value="Genomic_DNA"/>
</dbReference>
<keyword evidence="2" id="KW-1185">Reference proteome</keyword>
<evidence type="ECO:0000313" key="1">
    <source>
        <dbReference type="EMBL" id="CAG7722338.1"/>
    </source>
</evidence>
<dbReference type="AlphaFoldDB" id="A0A8J2JNQ0"/>
<name>A0A8J2JNQ0_9HEXA</name>
<comment type="caution">
    <text evidence="1">The sequence shown here is derived from an EMBL/GenBank/DDBJ whole genome shotgun (WGS) entry which is preliminary data.</text>
</comment>
<sequence>FKSFKATCTARSNSVPEYRSNFLKRIDQYSRLPQFNYHQSFRFTDGVTRGFVGFGITDDGRRADLIIGGIRDIERPYFADRYSATGDTAEDIAITDKETNILWIIGETDDIEGPIGGVNSADLTPYFADCKGIQHSPSIRSINADPSQDYDLISAREWSGDQTQFGLTLPGSSQSRQCLARG</sequence>
<evidence type="ECO:0000313" key="2">
    <source>
        <dbReference type="Proteomes" id="UP000708208"/>
    </source>
</evidence>
<proteinExistence type="predicted"/>
<dbReference type="Proteomes" id="UP000708208">
    <property type="component" value="Unassembled WGS sequence"/>
</dbReference>
<reference evidence="1" key="1">
    <citation type="submission" date="2021-06" db="EMBL/GenBank/DDBJ databases">
        <authorList>
            <person name="Hodson N. C."/>
            <person name="Mongue J. A."/>
            <person name="Jaron S. K."/>
        </authorList>
    </citation>
    <scope>NUCLEOTIDE SEQUENCE</scope>
</reference>
<feature type="non-terminal residue" evidence="1">
    <location>
        <position position="1"/>
    </location>
</feature>
<organism evidence="1 2">
    <name type="scientific">Allacma fusca</name>
    <dbReference type="NCBI Taxonomy" id="39272"/>
    <lineage>
        <taxon>Eukaryota</taxon>
        <taxon>Metazoa</taxon>
        <taxon>Ecdysozoa</taxon>
        <taxon>Arthropoda</taxon>
        <taxon>Hexapoda</taxon>
        <taxon>Collembola</taxon>
        <taxon>Symphypleona</taxon>
        <taxon>Sminthuridae</taxon>
        <taxon>Allacma</taxon>
    </lineage>
</organism>
<evidence type="ECO:0008006" key="3">
    <source>
        <dbReference type="Google" id="ProtNLM"/>
    </source>
</evidence>
<gene>
    <name evidence="1" type="ORF">AFUS01_LOCUS11480</name>
</gene>
<accession>A0A8J2JNQ0</accession>
<protein>
    <recommendedName>
        <fullName evidence="3">DOMON domain-containing protein</fullName>
    </recommendedName>
</protein>